<dbReference type="PANTHER" id="PTHR22624:SF49">
    <property type="entry name" value="CYSTEINE PROTEASE"/>
    <property type="match status" value="1"/>
</dbReference>
<name>A0A0S4JSC7_BODSA</name>
<evidence type="ECO:0000256" key="3">
    <source>
        <dbReference type="ARBA" id="ARBA00022448"/>
    </source>
</evidence>
<protein>
    <recommendedName>
        <fullName evidence="11">Cysteine protease</fullName>
        <ecNumber evidence="11">3.4.22.-</ecNumber>
    </recommendedName>
</protein>
<dbReference type="Pfam" id="PF03416">
    <property type="entry name" value="Peptidase_C54"/>
    <property type="match status" value="1"/>
</dbReference>
<organism evidence="13 14">
    <name type="scientific">Bodo saltans</name>
    <name type="common">Flagellated protozoan</name>
    <dbReference type="NCBI Taxonomy" id="75058"/>
    <lineage>
        <taxon>Eukaryota</taxon>
        <taxon>Discoba</taxon>
        <taxon>Euglenozoa</taxon>
        <taxon>Kinetoplastea</taxon>
        <taxon>Metakinetoplastina</taxon>
        <taxon>Eubodonida</taxon>
        <taxon>Bodonidae</taxon>
        <taxon>Bodo</taxon>
    </lineage>
</organism>
<evidence type="ECO:0000256" key="2">
    <source>
        <dbReference type="ARBA" id="ARBA00010958"/>
    </source>
</evidence>
<keyword evidence="5 11" id="KW-0645">Protease</keyword>
<dbReference type="AlphaFoldDB" id="A0A0S4JSC7"/>
<dbReference type="GO" id="GO:0034727">
    <property type="term" value="P:piecemeal microautophagy of the nucleus"/>
    <property type="evidence" value="ECO:0007669"/>
    <property type="project" value="TreeGrafter"/>
</dbReference>
<dbReference type="InterPro" id="IPR005078">
    <property type="entry name" value="Peptidase_C54"/>
</dbReference>
<keyword evidence="3" id="KW-0813">Transport</keyword>
<dbReference type="InterPro" id="IPR046792">
    <property type="entry name" value="Peptidase_C54_cat"/>
</dbReference>
<evidence type="ECO:0000313" key="13">
    <source>
        <dbReference type="EMBL" id="CUG94405.1"/>
    </source>
</evidence>
<dbReference type="GO" id="GO:0005737">
    <property type="term" value="C:cytoplasm"/>
    <property type="evidence" value="ECO:0007669"/>
    <property type="project" value="UniProtKB-SubCell"/>
</dbReference>
<evidence type="ECO:0000256" key="8">
    <source>
        <dbReference type="ARBA" id="ARBA00022927"/>
    </source>
</evidence>
<dbReference type="EMBL" id="CYKH01002245">
    <property type="protein sequence ID" value="CUG94405.1"/>
    <property type="molecule type" value="Genomic_DNA"/>
</dbReference>
<evidence type="ECO:0000256" key="1">
    <source>
        <dbReference type="ARBA" id="ARBA00004496"/>
    </source>
</evidence>
<keyword evidence="7" id="KW-0788">Thiol protease</keyword>
<gene>
    <name evidence="13" type="ORF">BSAL_48020</name>
</gene>
<keyword evidence="8 11" id="KW-0653">Protein transport</keyword>
<dbReference type="VEuPathDB" id="TriTrypDB:BSAL_48020"/>
<dbReference type="Proteomes" id="UP000051952">
    <property type="component" value="Unassembled WGS sequence"/>
</dbReference>
<comment type="similarity">
    <text evidence="2 11">Belongs to the peptidase C54 family.</text>
</comment>
<dbReference type="EC" id="3.4.22.-" evidence="11"/>
<dbReference type="GO" id="GO:0016485">
    <property type="term" value="P:protein processing"/>
    <property type="evidence" value="ECO:0007669"/>
    <property type="project" value="TreeGrafter"/>
</dbReference>
<evidence type="ECO:0000256" key="5">
    <source>
        <dbReference type="ARBA" id="ARBA00022670"/>
    </source>
</evidence>
<dbReference type="SUPFAM" id="SSF54001">
    <property type="entry name" value="Cysteine proteinases"/>
    <property type="match status" value="1"/>
</dbReference>
<dbReference type="GO" id="GO:0004197">
    <property type="term" value="F:cysteine-type endopeptidase activity"/>
    <property type="evidence" value="ECO:0007669"/>
    <property type="project" value="TreeGrafter"/>
</dbReference>
<dbReference type="OMA" id="FSIHNMI"/>
<keyword evidence="9 11" id="KW-0072">Autophagy</keyword>
<feature type="domain" description="Peptidase C54 catalytic" evidence="12">
    <location>
        <begin position="33"/>
        <end position="284"/>
    </location>
</feature>
<evidence type="ECO:0000259" key="12">
    <source>
        <dbReference type="Pfam" id="PF03416"/>
    </source>
</evidence>
<comment type="catalytic activity">
    <reaction evidence="10">
        <text>[protein]-C-terminal L-amino acid-glycyl-phosphatidylethanolamide + H2O = [protein]-C-terminal L-amino acid-glycine + a 1,2-diacyl-sn-glycero-3-phosphoethanolamine</text>
        <dbReference type="Rhea" id="RHEA:67548"/>
        <dbReference type="Rhea" id="RHEA-COMP:17323"/>
        <dbReference type="Rhea" id="RHEA-COMP:17324"/>
        <dbReference type="ChEBI" id="CHEBI:15377"/>
        <dbReference type="ChEBI" id="CHEBI:64612"/>
        <dbReference type="ChEBI" id="CHEBI:172940"/>
        <dbReference type="ChEBI" id="CHEBI:172941"/>
    </reaction>
    <physiologicalReaction direction="left-to-right" evidence="10">
        <dbReference type="Rhea" id="RHEA:67549"/>
    </physiologicalReaction>
</comment>
<dbReference type="InterPro" id="IPR038765">
    <property type="entry name" value="Papain-like_cys_pep_sf"/>
</dbReference>
<sequence>MELMMLAKDIMQRKQNPITYPCYILNTRVDTEEELNSELSKIFLFTYRSGFDPLPKSSCRTDKGWGCLARSCQMMIGRMLAMHFRTDLRFAYFRDVDEPDAPFSIHNLVRGMLNQSLTFQPNFWSPTQGCEAIRYAVAAAVNRKLVKTPVSVLVAEGGTVSHRDVEFRLNEMGSVMLLIPVRVGIKRHINQQTFMALEHMMQTRLSLGVIGGVPRRSYYLVGTCGQRLLYLDPHSVKPAMIRAEDVSCDVEIAKTLPAVSWDRIDTSLLFGFFLKSHDDWIEFSAHVKKNTELCGIERLFYLDVGDGRRPDASDLLNNGQRAEDAIMTWSSSEEDDR</sequence>
<comment type="function">
    <text evidence="11">Cysteine protease that plays a key role in autophagy by mediating both proteolytic activation and delipidation of ATG8 family proteins.</text>
</comment>
<keyword evidence="14" id="KW-1185">Reference proteome</keyword>
<proteinExistence type="inferred from homology"/>
<accession>A0A0S4JSC7</accession>
<evidence type="ECO:0000313" key="14">
    <source>
        <dbReference type="Proteomes" id="UP000051952"/>
    </source>
</evidence>
<evidence type="ECO:0000256" key="7">
    <source>
        <dbReference type="ARBA" id="ARBA00022807"/>
    </source>
</evidence>
<dbReference type="PANTHER" id="PTHR22624">
    <property type="entry name" value="CYSTEINE PROTEASE ATG4"/>
    <property type="match status" value="1"/>
</dbReference>
<evidence type="ECO:0000256" key="9">
    <source>
        <dbReference type="ARBA" id="ARBA00023006"/>
    </source>
</evidence>
<evidence type="ECO:0000256" key="4">
    <source>
        <dbReference type="ARBA" id="ARBA00022490"/>
    </source>
</evidence>
<dbReference type="GO" id="GO:0000423">
    <property type="term" value="P:mitophagy"/>
    <property type="evidence" value="ECO:0007669"/>
    <property type="project" value="TreeGrafter"/>
</dbReference>
<evidence type="ECO:0000256" key="10">
    <source>
        <dbReference type="ARBA" id="ARBA00029362"/>
    </source>
</evidence>
<dbReference type="GO" id="GO:0000045">
    <property type="term" value="P:autophagosome assembly"/>
    <property type="evidence" value="ECO:0007669"/>
    <property type="project" value="TreeGrafter"/>
</dbReference>
<evidence type="ECO:0000256" key="6">
    <source>
        <dbReference type="ARBA" id="ARBA00022801"/>
    </source>
</evidence>
<comment type="subcellular location">
    <subcellularLocation>
        <location evidence="1 11">Cytoplasm</location>
    </subcellularLocation>
</comment>
<dbReference type="GO" id="GO:0019786">
    <property type="term" value="F:protein-phosphatidylethanolamide deconjugating activity"/>
    <property type="evidence" value="ECO:0007669"/>
    <property type="project" value="InterPro"/>
</dbReference>
<reference evidence="14" key="1">
    <citation type="submission" date="2015-09" db="EMBL/GenBank/DDBJ databases">
        <authorList>
            <consortium name="Pathogen Informatics"/>
        </authorList>
    </citation>
    <scope>NUCLEOTIDE SEQUENCE [LARGE SCALE GENOMIC DNA]</scope>
    <source>
        <strain evidence="14">Lake Konstanz</strain>
    </source>
</reference>
<keyword evidence="6 11" id="KW-0378">Hydrolase</keyword>
<dbReference type="GO" id="GO:0015031">
    <property type="term" value="P:protein transport"/>
    <property type="evidence" value="ECO:0007669"/>
    <property type="project" value="UniProtKB-KW"/>
</dbReference>
<dbReference type="GO" id="GO:0035973">
    <property type="term" value="P:aggrephagy"/>
    <property type="evidence" value="ECO:0007669"/>
    <property type="project" value="TreeGrafter"/>
</dbReference>
<keyword evidence="4 11" id="KW-0963">Cytoplasm</keyword>
<dbReference type="OrthoDB" id="2960936at2759"/>
<evidence type="ECO:0000256" key="11">
    <source>
        <dbReference type="RuleBase" id="RU363115"/>
    </source>
</evidence>